<proteinExistence type="predicted"/>
<reference evidence="1 2" key="1">
    <citation type="journal article" date="2016" name="Nat. Commun.">
        <title>Thousands of microbial genomes shed light on interconnected biogeochemical processes in an aquifer system.</title>
        <authorList>
            <person name="Anantharaman K."/>
            <person name="Brown C.T."/>
            <person name="Hug L.A."/>
            <person name="Sharon I."/>
            <person name="Castelle C.J."/>
            <person name="Probst A.J."/>
            <person name="Thomas B.C."/>
            <person name="Singh A."/>
            <person name="Wilkins M.J."/>
            <person name="Karaoz U."/>
            <person name="Brodie E.L."/>
            <person name="Williams K.H."/>
            <person name="Hubbard S.S."/>
            <person name="Banfield J.F."/>
        </authorList>
    </citation>
    <scope>NUCLEOTIDE SEQUENCE [LARGE SCALE GENOMIC DNA]</scope>
</reference>
<accession>A0A1G1Y3G9</accession>
<comment type="caution">
    <text evidence="1">The sequence shown here is derived from an EMBL/GenBank/DDBJ whole genome shotgun (WGS) entry which is preliminary data.</text>
</comment>
<protein>
    <submittedName>
        <fullName evidence="1">Uncharacterized protein</fullName>
    </submittedName>
</protein>
<sequence length="79" mass="8583">MVDGQPCSTEPTIDVVQCFKDKVAKKQAGQIVPPTAPQPTVVCQTTDANHPPTNSVAEDAHQKAIIASRRKLQSLRFKD</sequence>
<name>A0A1G1Y3G9_9BACT</name>
<organism evidence="1 2">
    <name type="scientific">Candidatus Buchananbacteria bacterium RIFCSPHIGHO2_01_FULL_47_11b</name>
    <dbReference type="NCBI Taxonomy" id="1797537"/>
    <lineage>
        <taxon>Bacteria</taxon>
        <taxon>Candidatus Buchananiibacteriota</taxon>
    </lineage>
</organism>
<gene>
    <name evidence="1" type="ORF">A2840_01450</name>
</gene>
<dbReference type="EMBL" id="MHIG01000021">
    <property type="protein sequence ID" value="OGY46885.1"/>
    <property type="molecule type" value="Genomic_DNA"/>
</dbReference>
<dbReference type="Proteomes" id="UP000178385">
    <property type="component" value="Unassembled WGS sequence"/>
</dbReference>
<evidence type="ECO:0000313" key="1">
    <source>
        <dbReference type="EMBL" id="OGY46885.1"/>
    </source>
</evidence>
<dbReference type="AlphaFoldDB" id="A0A1G1Y3G9"/>
<evidence type="ECO:0000313" key="2">
    <source>
        <dbReference type="Proteomes" id="UP000178385"/>
    </source>
</evidence>